<reference evidence="7" key="1">
    <citation type="submission" date="2014-08" db="EMBL/GenBank/DDBJ databases">
        <title>Coriobacteriaceae sp. complete genome.</title>
        <authorList>
            <person name="Looft T."/>
            <person name="Bayles D.O."/>
            <person name="Stanton T.B."/>
        </authorList>
    </citation>
    <scope>NUCLEOTIDE SEQUENCE [LARGE SCALE GENOMIC DNA]</scope>
    <source>
        <strain evidence="7">68-1-3</strain>
    </source>
</reference>
<proteinExistence type="inferred from homology"/>
<dbReference type="STRING" id="1531429.JI75_08185"/>
<dbReference type="Pfam" id="PF00202">
    <property type="entry name" value="Aminotran_3"/>
    <property type="match status" value="1"/>
</dbReference>
<dbReference type="InterPro" id="IPR015421">
    <property type="entry name" value="PyrdxlP-dep_Trfase_major"/>
</dbReference>
<gene>
    <name evidence="6" type="ORF">JI75_08185</name>
</gene>
<evidence type="ECO:0000256" key="5">
    <source>
        <dbReference type="RuleBase" id="RU003560"/>
    </source>
</evidence>
<accession>A0A0A8B751</accession>
<dbReference type="CDD" id="cd00610">
    <property type="entry name" value="OAT_like"/>
    <property type="match status" value="1"/>
</dbReference>
<dbReference type="InterPro" id="IPR015424">
    <property type="entry name" value="PyrdxlP-dep_Trfase"/>
</dbReference>
<dbReference type="Gene3D" id="3.40.640.10">
    <property type="entry name" value="Type I PLP-dependent aspartate aminotransferase-like (Major domain)"/>
    <property type="match status" value="1"/>
</dbReference>
<dbReference type="GO" id="GO:0008483">
    <property type="term" value="F:transaminase activity"/>
    <property type="evidence" value="ECO:0007669"/>
    <property type="project" value="UniProtKB-KW"/>
</dbReference>
<keyword evidence="2 6" id="KW-0032">Aminotransferase</keyword>
<evidence type="ECO:0000313" key="7">
    <source>
        <dbReference type="Proteomes" id="UP000031121"/>
    </source>
</evidence>
<evidence type="ECO:0000313" key="6">
    <source>
        <dbReference type="EMBL" id="AJC12628.1"/>
    </source>
</evidence>
<dbReference type="PANTHER" id="PTHR11986:SF79">
    <property type="entry name" value="ACETYLORNITHINE AMINOTRANSFERASE, MITOCHONDRIAL"/>
    <property type="match status" value="1"/>
</dbReference>
<keyword evidence="4 5" id="KW-0663">Pyridoxal phosphate</keyword>
<name>A0A0A8B751_9ACTN</name>
<dbReference type="GO" id="GO:0042802">
    <property type="term" value="F:identical protein binding"/>
    <property type="evidence" value="ECO:0007669"/>
    <property type="project" value="TreeGrafter"/>
</dbReference>
<keyword evidence="3 6" id="KW-0808">Transferase</keyword>
<dbReference type="PANTHER" id="PTHR11986">
    <property type="entry name" value="AMINOTRANSFERASE CLASS III"/>
    <property type="match status" value="1"/>
</dbReference>
<evidence type="ECO:0000256" key="1">
    <source>
        <dbReference type="ARBA" id="ARBA00001933"/>
    </source>
</evidence>
<comment type="similarity">
    <text evidence="5">Belongs to the class-III pyridoxal-phosphate-dependent aminotransferase family.</text>
</comment>
<keyword evidence="7" id="KW-1185">Reference proteome</keyword>
<dbReference type="InterPro" id="IPR049704">
    <property type="entry name" value="Aminotrans_3_PPA_site"/>
</dbReference>
<dbReference type="InterPro" id="IPR015422">
    <property type="entry name" value="PyrdxlP-dep_Trfase_small"/>
</dbReference>
<dbReference type="EMBL" id="CP009302">
    <property type="protein sequence ID" value="AJC12628.1"/>
    <property type="molecule type" value="Genomic_DNA"/>
</dbReference>
<dbReference type="RefSeq" id="WP_039690070.1">
    <property type="nucleotide sequence ID" value="NZ_CP009302.1"/>
</dbReference>
<dbReference type="AlphaFoldDB" id="A0A0A8B751"/>
<dbReference type="Gene3D" id="3.90.1150.10">
    <property type="entry name" value="Aspartate Aminotransferase, domain 1"/>
    <property type="match status" value="1"/>
</dbReference>
<dbReference type="InterPro" id="IPR005814">
    <property type="entry name" value="Aminotrans_3"/>
</dbReference>
<dbReference type="HOGENOM" id="CLU_016922_10_1_11"/>
<organism evidence="6 7">
    <name type="scientific">Berryella intestinalis</name>
    <dbReference type="NCBI Taxonomy" id="1531429"/>
    <lineage>
        <taxon>Bacteria</taxon>
        <taxon>Bacillati</taxon>
        <taxon>Actinomycetota</taxon>
        <taxon>Coriobacteriia</taxon>
        <taxon>Eggerthellales</taxon>
        <taxon>Eggerthellaceae</taxon>
        <taxon>Berryella</taxon>
    </lineage>
</organism>
<dbReference type="PROSITE" id="PS00600">
    <property type="entry name" value="AA_TRANSFER_CLASS_3"/>
    <property type="match status" value="1"/>
</dbReference>
<comment type="cofactor">
    <cofactor evidence="1">
        <name>pyridoxal 5'-phosphate</name>
        <dbReference type="ChEBI" id="CHEBI:597326"/>
    </cofactor>
</comment>
<evidence type="ECO:0000256" key="4">
    <source>
        <dbReference type="ARBA" id="ARBA00022898"/>
    </source>
</evidence>
<dbReference type="KEGG" id="cbac:JI75_08185"/>
<dbReference type="FunFam" id="3.40.640.10:FF:000004">
    <property type="entry name" value="Acetylornithine aminotransferase"/>
    <property type="match status" value="1"/>
</dbReference>
<dbReference type="Proteomes" id="UP000031121">
    <property type="component" value="Chromosome"/>
</dbReference>
<evidence type="ECO:0000256" key="2">
    <source>
        <dbReference type="ARBA" id="ARBA00022576"/>
    </source>
</evidence>
<dbReference type="PIRSF" id="PIRSF000521">
    <property type="entry name" value="Transaminase_4ab_Lys_Orn"/>
    <property type="match status" value="1"/>
</dbReference>
<dbReference type="OrthoDB" id="9801052at2"/>
<protein>
    <submittedName>
        <fullName evidence="6">Acetylornithine aminotransferase</fullName>
    </submittedName>
</protein>
<dbReference type="GO" id="GO:0030170">
    <property type="term" value="F:pyridoxal phosphate binding"/>
    <property type="evidence" value="ECO:0007669"/>
    <property type="project" value="InterPro"/>
</dbReference>
<sequence>MSLSTQEGLEREYVMGTFARKPVQFVRGEGVRLFDDEGNEYLDFVAGIGVISVGHCHPRLTAALQKQAETLMHVSNYYYIEKRGEVARKLSRMLRATCPEDEGWKVFFSNSGAESNECAIKLARVHAKRRAEAEGKPAPRVIVTLERSFHGRTLASLAATAQPAKQELFQPLPDGFVATPLNDVAALEDLFAKRGDEICAILLEPIQGESGVHPCTAEFMAAARRLTSERGALLMCDEVQCGIFRCGEHPFGFQHLGVQPDVVSMAKGIAGGFPMGACAARASVADSFQPGDHGTTFGGSNLAIVSAYETLSIIEDEDLARNVQVVGAYLRSRLEALPQVVEVRGRGLMLAAELAEGIDAPGVVLDGLGAGLVLNYTGPSTLRFLPPLTCSVSDVDALIEKLSVLLANR</sequence>
<dbReference type="InterPro" id="IPR050103">
    <property type="entry name" value="Class-III_PLP-dep_AT"/>
</dbReference>
<evidence type="ECO:0000256" key="3">
    <source>
        <dbReference type="ARBA" id="ARBA00022679"/>
    </source>
</evidence>
<dbReference type="SUPFAM" id="SSF53383">
    <property type="entry name" value="PLP-dependent transferases"/>
    <property type="match status" value="1"/>
</dbReference>
<reference evidence="6 7" key="2">
    <citation type="journal article" date="2015" name="Genome Announc.">
        <title>Complete Genome Sequence of Coriobacteriaceae Strain 68-1-3, a Novel Mucus-Degrading Isolate from the Swine Intestinal Tract.</title>
        <authorList>
            <person name="Looft T."/>
            <person name="Bayles D.O."/>
            <person name="Alt D.P."/>
            <person name="Stanton T.B."/>
        </authorList>
    </citation>
    <scope>NUCLEOTIDE SEQUENCE [LARGE SCALE GENOMIC DNA]</scope>
    <source>
        <strain evidence="6 7">68-1-3</strain>
    </source>
</reference>